<name>A0ABS3N8Z9_9BACI</name>
<dbReference type="InterPro" id="IPR036638">
    <property type="entry name" value="HLH_DNA-bd_sf"/>
</dbReference>
<sequence>MNRDRLKAKLLETINNKRNEMIDIANRKGYTSDAVVKCSQELDMLLNKYQQIVLEEKERTTGPFHEFVHTMKNWTLTDRYSLQLVEK</sequence>
<dbReference type="EMBL" id="JAGDEL010000023">
    <property type="protein sequence ID" value="MBO1514464.1"/>
    <property type="molecule type" value="Genomic_DNA"/>
</dbReference>
<reference evidence="1 2" key="1">
    <citation type="submission" date="2021-03" db="EMBL/GenBank/DDBJ databases">
        <title>Whole genome sequence of Metabacillus bambusae BG109.</title>
        <authorList>
            <person name="Jeong J.W."/>
        </authorList>
    </citation>
    <scope>NUCLEOTIDE SEQUENCE [LARGE SCALE GENOMIC DNA]</scope>
    <source>
        <strain evidence="1 2">BG109</strain>
    </source>
</reference>
<evidence type="ECO:0000313" key="1">
    <source>
        <dbReference type="EMBL" id="MBO1514464.1"/>
    </source>
</evidence>
<protein>
    <submittedName>
        <fullName evidence="1">Aspartyl-phosphate phosphatase Spo0E family protein</fullName>
    </submittedName>
</protein>
<gene>
    <name evidence="1" type="ORF">I7822_22820</name>
</gene>
<evidence type="ECO:0000313" key="2">
    <source>
        <dbReference type="Proteomes" id="UP000663981"/>
    </source>
</evidence>
<dbReference type="InterPro" id="IPR053028">
    <property type="entry name" value="Spo0E-like_phosphatase"/>
</dbReference>
<dbReference type="PANTHER" id="PTHR41263:SF1">
    <property type="entry name" value="ASPARTYL-PHOSPHATE PHOSPHATASE YISI"/>
    <property type="match status" value="1"/>
</dbReference>
<keyword evidence="2" id="KW-1185">Reference proteome</keyword>
<organism evidence="1 2">
    <name type="scientific">Metabacillus bambusae</name>
    <dbReference type="NCBI Taxonomy" id="2795218"/>
    <lineage>
        <taxon>Bacteria</taxon>
        <taxon>Bacillati</taxon>
        <taxon>Bacillota</taxon>
        <taxon>Bacilli</taxon>
        <taxon>Bacillales</taxon>
        <taxon>Bacillaceae</taxon>
        <taxon>Metabacillus</taxon>
    </lineage>
</organism>
<dbReference type="RefSeq" id="WP_207981377.1">
    <property type="nucleotide sequence ID" value="NZ_JAGDEL010000023.1"/>
</dbReference>
<dbReference type="InterPro" id="IPR037208">
    <property type="entry name" value="Spo0E-like_sf"/>
</dbReference>
<dbReference type="SUPFAM" id="SSF140500">
    <property type="entry name" value="BAS1536-like"/>
    <property type="match status" value="1"/>
</dbReference>
<dbReference type="PANTHER" id="PTHR41263">
    <property type="entry name" value="ASPARTYL-PHOSPHATE PHOSPHATASE YISI"/>
    <property type="match status" value="1"/>
</dbReference>
<dbReference type="Proteomes" id="UP000663981">
    <property type="component" value="Unassembled WGS sequence"/>
</dbReference>
<dbReference type="Pfam" id="PF09388">
    <property type="entry name" value="SpoOE-like"/>
    <property type="match status" value="1"/>
</dbReference>
<dbReference type="InterPro" id="IPR018540">
    <property type="entry name" value="Spo0E-like"/>
</dbReference>
<accession>A0ABS3N8Z9</accession>
<dbReference type="Gene3D" id="4.10.280.10">
    <property type="entry name" value="Helix-loop-helix DNA-binding domain"/>
    <property type="match status" value="1"/>
</dbReference>
<comment type="caution">
    <text evidence="1">The sequence shown here is derived from an EMBL/GenBank/DDBJ whole genome shotgun (WGS) entry which is preliminary data.</text>
</comment>
<proteinExistence type="predicted"/>